<keyword evidence="4" id="KW-1185">Reference proteome</keyword>
<dbReference type="GO" id="GO:0006233">
    <property type="term" value="P:dTDP biosynthetic process"/>
    <property type="evidence" value="ECO:0007669"/>
    <property type="project" value="TreeGrafter"/>
</dbReference>
<gene>
    <name evidence="3" type="ORF">EG68_06075</name>
</gene>
<evidence type="ECO:0000313" key="4">
    <source>
        <dbReference type="Proteomes" id="UP000822476"/>
    </source>
</evidence>
<dbReference type="GO" id="GO:0006235">
    <property type="term" value="P:dTTP biosynthetic process"/>
    <property type="evidence" value="ECO:0007669"/>
    <property type="project" value="TreeGrafter"/>
</dbReference>
<dbReference type="GO" id="GO:0005829">
    <property type="term" value="C:cytosol"/>
    <property type="evidence" value="ECO:0007669"/>
    <property type="project" value="TreeGrafter"/>
</dbReference>
<dbReference type="AlphaFoldDB" id="A0A8S9YPA8"/>
<comment type="caution">
    <text evidence="3">The sequence shown here is derived from an EMBL/GenBank/DDBJ whole genome shotgun (WGS) entry which is preliminary data.</text>
</comment>
<evidence type="ECO:0000313" key="3">
    <source>
        <dbReference type="EMBL" id="KAF7256749.1"/>
    </source>
</evidence>
<feature type="domain" description="Thymidylate kinase-like" evidence="2">
    <location>
        <begin position="9"/>
        <end position="175"/>
    </location>
</feature>
<dbReference type="OrthoDB" id="425602at2759"/>
<dbReference type="EMBL" id="JTDE01002878">
    <property type="protein sequence ID" value="KAF7256749.1"/>
    <property type="molecule type" value="Genomic_DNA"/>
</dbReference>
<dbReference type="Proteomes" id="UP000822476">
    <property type="component" value="Unassembled WGS sequence"/>
</dbReference>
<sequence>MKRGLFIVFEGTEKGGKKTQAKLLADALSQITGKETLFIHFPDKSTPVGQLIARYHSGDLKLNPRVAHLLYTANRWERQKDISAALESGINVVADRYSYSGIVNTAAKIHPLSNADWLWCRSTESGLLTPDLILCLAGENMSEIAAREGFGHKPSETTSFQAKMLCSYARLSREMEDELNEGTDEDGDKDINNGTRKPKLWNWIQATDQTVDDVHNCIMAIVDPLL</sequence>
<accession>A0A8S9YPA8</accession>
<dbReference type="GO" id="GO:0005739">
    <property type="term" value="C:mitochondrion"/>
    <property type="evidence" value="ECO:0007669"/>
    <property type="project" value="TreeGrafter"/>
</dbReference>
<dbReference type="GO" id="GO:0004798">
    <property type="term" value="F:dTMP kinase activity"/>
    <property type="evidence" value="ECO:0007669"/>
    <property type="project" value="TreeGrafter"/>
</dbReference>
<dbReference type="SUPFAM" id="SSF52540">
    <property type="entry name" value="P-loop containing nucleoside triphosphate hydrolases"/>
    <property type="match status" value="1"/>
</dbReference>
<protein>
    <recommendedName>
        <fullName evidence="2">Thymidylate kinase-like domain-containing protein</fullName>
    </recommendedName>
</protein>
<dbReference type="InterPro" id="IPR039430">
    <property type="entry name" value="Thymidylate_kin-like_dom"/>
</dbReference>
<reference evidence="3" key="1">
    <citation type="submission" date="2019-07" db="EMBL/GenBank/DDBJ databases">
        <title>Annotation for the trematode Paragonimus miyazaki's.</title>
        <authorList>
            <person name="Choi Y.-J."/>
        </authorList>
    </citation>
    <scope>NUCLEOTIDE SEQUENCE</scope>
    <source>
        <strain evidence="3">Japan</strain>
    </source>
</reference>
<dbReference type="InterPro" id="IPR027417">
    <property type="entry name" value="P-loop_NTPase"/>
</dbReference>
<comment type="similarity">
    <text evidence="1">Belongs to the thymidylate kinase family.</text>
</comment>
<name>A0A8S9YPA8_9TREM</name>
<organism evidence="3 4">
    <name type="scientific">Paragonimus skrjabini miyazakii</name>
    <dbReference type="NCBI Taxonomy" id="59628"/>
    <lineage>
        <taxon>Eukaryota</taxon>
        <taxon>Metazoa</taxon>
        <taxon>Spiralia</taxon>
        <taxon>Lophotrochozoa</taxon>
        <taxon>Platyhelminthes</taxon>
        <taxon>Trematoda</taxon>
        <taxon>Digenea</taxon>
        <taxon>Plagiorchiida</taxon>
        <taxon>Troglotremata</taxon>
        <taxon>Troglotrematidae</taxon>
        <taxon>Paragonimus</taxon>
    </lineage>
</organism>
<evidence type="ECO:0000256" key="1">
    <source>
        <dbReference type="ARBA" id="ARBA00009776"/>
    </source>
</evidence>
<proteinExistence type="inferred from homology"/>
<dbReference type="Pfam" id="PF02223">
    <property type="entry name" value="Thymidylate_kin"/>
    <property type="match status" value="1"/>
</dbReference>
<dbReference type="PANTHER" id="PTHR10344">
    <property type="entry name" value="THYMIDYLATE KINASE"/>
    <property type="match status" value="1"/>
</dbReference>
<dbReference type="PANTHER" id="PTHR10344:SF1">
    <property type="entry name" value="THYMIDYLATE KINASE"/>
    <property type="match status" value="1"/>
</dbReference>
<evidence type="ECO:0000259" key="2">
    <source>
        <dbReference type="Pfam" id="PF02223"/>
    </source>
</evidence>
<dbReference type="Gene3D" id="3.40.50.300">
    <property type="entry name" value="P-loop containing nucleotide triphosphate hydrolases"/>
    <property type="match status" value="1"/>
</dbReference>
<dbReference type="GO" id="GO:0004550">
    <property type="term" value="F:nucleoside diphosphate kinase activity"/>
    <property type="evidence" value="ECO:0007669"/>
    <property type="project" value="TreeGrafter"/>
</dbReference>
<dbReference type="GO" id="GO:0005634">
    <property type="term" value="C:nucleus"/>
    <property type="evidence" value="ECO:0007669"/>
    <property type="project" value="TreeGrafter"/>
</dbReference>
<dbReference type="GO" id="GO:0006227">
    <property type="term" value="P:dUDP biosynthetic process"/>
    <property type="evidence" value="ECO:0007669"/>
    <property type="project" value="TreeGrafter"/>
</dbReference>